<proteinExistence type="predicted"/>
<protein>
    <submittedName>
        <fullName evidence="3">Phage integrase family protein</fullName>
    </submittedName>
</protein>
<sequence>MKRLLKIIGLKTTLNPHRLRHTHTSLLAQAGVNLEIIMHRLGHQDEQTTRQIYLHVTDEMQKDASINKLNRDTNKNLKRLFEWHQHGNINVMLT</sequence>
<dbReference type="EMBL" id="FOES01000014">
    <property type="protein sequence ID" value="SEQ44880.1"/>
    <property type="molecule type" value="Genomic_DNA"/>
</dbReference>
<dbReference type="Proteomes" id="UP000199427">
    <property type="component" value="Unassembled WGS sequence"/>
</dbReference>
<reference evidence="3 4" key="1">
    <citation type="submission" date="2016-10" db="EMBL/GenBank/DDBJ databases">
        <authorList>
            <person name="de Groot N.N."/>
        </authorList>
    </citation>
    <scope>NUCLEOTIDE SEQUENCE [LARGE SCALE GENOMIC DNA]</scope>
    <source>
        <strain evidence="3 4">DSM 21633</strain>
    </source>
</reference>
<dbReference type="GO" id="GO:0003677">
    <property type="term" value="F:DNA binding"/>
    <property type="evidence" value="ECO:0007669"/>
    <property type="project" value="InterPro"/>
</dbReference>
<dbReference type="InterPro" id="IPR011010">
    <property type="entry name" value="DNA_brk_join_enz"/>
</dbReference>
<evidence type="ECO:0000313" key="4">
    <source>
        <dbReference type="Proteomes" id="UP000199427"/>
    </source>
</evidence>
<dbReference type="SUPFAM" id="SSF56349">
    <property type="entry name" value="DNA breaking-rejoining enzymes"/>
    <property type="match status" value="1"/>
</dbReference>
<dbReference type="STRING" id="571933.SAMN05216362_11420"/>
<name>A0A1H9G493_9BACI</name>
<accession>A0A1H9G493</accession>
<evidence type="ECO:0000313" key="3">
    <source>
        <dbReference type="EMBL" id="SEQ44880.1"/>
    </source>
</evidence>
<dbReference type="GO" id="GO:0015074">
    <property type="term" value="P:DNA integration"/>
    <property type="evidence" value="ECO:0007669"/>
    <property type="project" value="InterPro"/>
</dbReference>
<gene>
    <name evidence="3" type="ORF">SAMN05216362_11420</name>
</gene>
<dbReference type="GO" id="GO:0006310">
    <property type="term" value="P:DNA recombination"/>
    <property type="evidence" value="ECO:0007669"/>
    <property type="project" value="UniProtKB-KW"/>
</dbReference>
<keyword evidence="4" id="KW-1185">Reference proteome</keyword>
<dbReference type="AlphaFoldDB" id="A0A1H9G493"/>
<organism evidence="3 4">
    <name type="scientific">Piscibacillus halophilus</name>
    <dbReference type="NCBI Taxonomy" id="571933"/>
    <lineage>
        <taxon>Bacteria</taxon>
        <taxon>Bacillati</taxon>
        <taxon>Bacillota</taxon>
        <taxon>Bacilli</taxon>
        <taxon>Bacillales</taxon>
        <taxon>Bacillaceae</taxon>
        <taxon>Piscibacillus</taxon>
    </lineage>
</organism>
<dbReference type="Pfam" id="PF00589">
    <property type="entry name" value="Phage_integrase"/>
    <property type="match status" value="1"/>
</dbReference>
<keyword evidence="1" id="KW-0233">DNA recombination</keyword>
<dbReference type="PROSITE" id="PS51898">
    <property type="entry name" value="TYR_RECOMBINASE"/>
    <property type="match status" value="1"/>
</dbReference>
<dbReference type="InterPro" id="IPR013762">
    <property type="entry name" value="Integrase-like_cat_sf"/>
</dbReference>
<feature type="domain" description="Tyr recombinase" evidence="2">
    <location>
        <begin position="1"/>
        <end position="66"/>
    </location>
</feature>
<dbReference type="InterPro" id="IPR002104">
    <property type="entry name" value="Integrase_catalytic"/>
</dbReference>
<evidence type="ECO:0000259" key="2">
    <source>
        <dbReference type="PROSITE" id="PS51898"/>
    </source>
</evidence>
<dbReference type="Gene3D" id="1.10.443.10">
    <property type="entry name" value="Intergrase catalytic core"/>
    <property type="match status" value="1"/>
</dbReference>
<evidence type="ECO:0000256" key="1">
    <source>
        <dbReference type="ARBA" id="ARBA00023172"/>
    </source>
</evidence>